<dbReference type="EMBL" id="JAEDAK010000001">
    <property type="protein sequence ID" value="MBH9575365.1"/>
    <property type="molecule type" value="Genomic_DNA"/>
</dbReference>
<keyword evidence="1" id="KW-0812">Transmembrane</keyword>
<dbReference type="Pfam" id="PF02308">
    <property type="entry name" value="MgtC"/>
    <property type="match status" value="1"/>
</dbReference>
<evidence type="ECO:0000259" key="2">
    <source>
        <dbReference type="Pfam" id="PF02308"/>
    </source>
</evidence>
<dbReference type="PANTHER" id="PTHR39084">
    <property type="entry name" value="MEMBRANE PROTEIN-RELATED"/>
    <property type="match status" value="1"/>
</dbReference>
<evidence type="ECO:0000313" key="5">
    <source>
        <dbReference type="Proteomes" id="UP000613266"/>
    </source>
</evidence>
<feature type="transmembrane region" description="Helical" evidence="1">
    <location>
        <begin position="6"/>
        <end position="23"/>
    </location>
</feature>
<feature type="transmembrane region" description="Helical" evidence="1">
    <location>
        <begin position="193"/>
        <end position="215"/>
    </location>
</feature>
<feature type="transmembrane region" description="Helical" evidence="1">
    <location>
        <begin position="86"/>
        <end position="118"/>
    </location>
</feature>
<feature type="transmembrane region" description="Helical" evidence="1">
    <location>
        <begin position="355"/>
        <end position="377"/>
    </location>
</feature>
<dbReference type="RefSeq" id="WP_198108990.1">
    <property type="nucleotide sequence ID" value="NZ_JAEDAK010000001.1"/>
</dbReference>
<keyword evidence="1" id="KW-1133">Transmembrane helix</keyword>
<comment type="caution">
    <text evidence="4">The sequence shown here is derived from an EMBL/GenBank/DDBJ whole genome shotgun (WGS) entry which is preliminary data.</text>
</comment>
<feature type="transmembrane region" description="Helical" evidence="1">
    <location>
        <begin position="35"/>
        <end position="50"/>
    </location>
</feature>
<protein>
    <submittedName>
        <fullName evidence="4">DUF4010 domain-containing protein</fullName>
    </submittedName>
</protein>
<dbReference type="InterPro" id="IPR049177">
    <property type="entry name" value="MgtC_SapB_SrpB_YhiD_N"/>
</dbReference>
<evidence type="ECO:0000259" key="3">
    <source>
        <dbReference type="Pfam" id="PF13194"/>
    </source>
</evidence>
<evidence type="ECO:0000256" key="1">
    <source>
        <dbReference type="SAM" id="Phobius"/>
    </source>
</evidence>
<accession>A0A931IZJ0</accession>
<feature type="domain" description="DUF4010" evidence="3">
    <location>
        <begin position="174"/>
        <end position="379"/>
    </location>
</feature>
<keyword evidence="5" id="KW-1185">Reference proteome</keyword>
<feature type="transmembrane region" description="Helical" evidence="1">
    <location>
        <begin position="383"/>
        <end position="405"/>
    </location>
</feature>
<proteinExistence type="predicted"/>
<keyword evidence="1" id="KW-0472">Membrane</keyword>
<feature type="transmembrane region" description="Helical" evidence="1">
    <location>
        <begin position="56"/>
        <end position="74"/>
    </location>
</feature>
<organism evidence="4 5">
    <name type="scientific">Inhella proteolytica</name>
    <dbReference type="NCBI Taxonomy" id="2795029"/>
    <lineage>
        <taxon>Bacteria</taxon>
        <taxon>Pseudomonadati</taxon>
        <taxon>Pseudomonadota</taxon>
        <taxon>Betaproteobacteria</taxon>
        <taxon>Burkholderiales</taxon>
        <taxon>Sphaerotilaceae</taxon>
        <taxon>Inhella</taxon>
    </lineage>
</organism>
<feature type="transmembrane region" description="Helical" evidence="1">
    <location>
        <begin position="257"/>
        <end position="276"/>
    </location>
</feature>
<feature type="domain" description="MgtC/SapB/SrpB/YhiD N-terminal" evidence="2">
    <location>
        <begin position="10"/>
        <end position="124"/>
    </location>
</feature>
<gene>
    <name evidence="4" type="ORF">I7X39_00465</name>
</gene>
<feature type="transmembrane region" description="Helical" evidence="1">
    <location>
        <begin position="168"/>
        <end position="187"/>
    </location>
</feature>
<dbReference type="Pfam" id="PF13194">
    <property type="entry name" value="DUF4010"/>
    <property type="match status" value="1"/>
</dbReference>
<feature type="transmembrane region" description="Helical" evidence="1">
    <location>
        <begin position="297"/>
        <end position="318"/>
    </location>
</feature>
<dbReference type="PANTHER" id="PTHR39084:SF1">
    <property type="entry name" value="DUF4010 DOMAIN-CONTAINING PROTEIN"/>
    <property type="match status" value="1"/>
</dbReference>
<dbReference type="InterPro" id="IPR025105">
    <property type="entry name" value="DUF4010"/>
</dbReference>
<sequence>MFEPQALIGLGVAVGGGLLIGLERERRKEERGGDAGLRSFAVAGLTGALAQHRPELLAVGALFIAVLAALAYWRNPGRDRGMTTELALFATFLIGVQAVSQPALGAACAAGLALLLAARERLHRFATLGLSEQELHDGLLLAALTLIALPLIPAGPLPWLGGISARPLAALVLLIMALQAAGQVAMRRMGADAGLLISALFSGFVSSTATIASLGSRARADAGHAGALARGGAMSTVATWLQALVMVTALAPAALPTVALPVLLGAASAAALALLGRNGQHLSAVQEKGSALRPREALLVAVFLAGVAWAVTQARAAFGASGLLAGVGISALADAHAPVASLAALHAAGQIQAPLLLQGVLLAIGTNSLTRMVVAWVAGGWVYARRVAAALVGSWVVAVGVAWGLSRF</sequence>
<name>A0A931IZJ0_9BURK</name>
<feature type="transmembrane region" description="Helical" evidence="1">
    <location>
        <begin position="138"/>
        <end position="161"/>
    </location>
</feature>
<feature type="transmembrane region" description="Helical" evidence="1">
    <location>
        <begin position="227"/>
        <end position="251"/>
    </location>
</feature>
<evidence type="ECO:0000313" key="4">
    <source>
        <dbReference type="EMBL" id="MBH9575365.1"/>
    </source>
</evidence>
<dbReference type="AlphaFoldDB" id="A0A931IZJ0"/>
<dbReference type="Proteomes" id="UP000613266">
    <property type="component" value="Unassembled WGS sequence"/>
</dbReference>
<reference evidence="4" key="1">
    <citation type="submission" date="2020-12" db="EMBL/GenBank/DDBJ databases">
        <title>The genome sequence of Inhella sp. 1Y17.</title>
        <authorList>
            <person name="Liu Y."/>
        </authorList>
    </citation>
    <scope>NUCLEOTIDE SEQUENCE</scope>
    <source>
        <strain evidence="4">1Y17</strain>
    </source>
</reference>